<evidence type="ECO:0000256" key="3">
    <source>
        <dbReference type="ARBA" id="ARBA00023295"/>
    </source>
</evidence>
<organism evidence="7 8">
    <name type="scientific">Hankyongella ginsenosidimutans</name>
    <dbReference type="NCBI Taxonomy" id="1763828"/>
    <lineage>
        <taxon>Bacteria</taxon>
        <taxon>Pseudomonadati</taxon>
        <taxon>Pseudomonadota</taxon>
        <taxon>Alphaproteobacteria</taxon>
        <taxon>Sphingomonadales</taxon>
        <taxon>Sphingomonadaceae</taxon>
        <taxon>Hankyongella</taxon>
    </lineage>
</organism>
<evidence type="ECO:0000256" key="5">
    <source>
        <dbReference type="PIRSR" id="PIRSR606710-2"/>
    </source>
</evidence>
<feature type="active site" description="Proton acceptor" evidence="4">
    <location>
        <position position="19"/>
    </location>
</feature>
<dbReference type="Proteomes" id="UP000298714">
    <property type="component" value="Chromosome"/>
</dbReference>
<dbReference type="GO" id="GO:0004553">
    <property type="term" value="F:hydrolase activity, hydrolyzing O-glycosyl compounds"/>
    <property type="evidence" value="ECO:0007669"/>
    <property type="project" value="InterPro"/>
</dbReference>
<protein>
    <submittedName>
        <fullName evidence="7">Glycoside hydrolase family 43 protein</fullName>
    </submittedName>
</protein>
<evidence type="ECO:0000313" key="8">
    <source>
        <dbReference type="Proteomes" id="UP000298714"/>
    </source>
</evidence>
<evidence type="ECO:0000256" key="4">
    <source>
        <dbReference type="PIRSR" id="PIRSR606710-1"/>
    </source>
</evidence>
<dbReference type="Pfam" id="PF04616">
    <property type="entry name" value="Glyco_hydro_43"/>
    <property type="match status" value="1"/>
</dbReference>
<dbReference type="Gene3D" id="2.115.10.20">
    <property type="entry name" value="Glycosyl hydrolase domain, family 43"/>
    <property type="match status" value="1"/>
</dbReference>
<reference evidence="8" key="1">
    <citation type="submission" date="2019-04" db="EMBL/GenBank/DDBJ databases">
        <title>Complete genome sequence of Sphingomonas sp. W1-2-3.</title>
        <authorList>
            <person name="Im W.T."/>
        </authorList>
    </citation>
    <scope>NUCLEOTIDE SEQUENCE [LARGE SCALE GENOMIC DNA]</scope>
    <source>
        <strain evidence="8">W1-2-3</strain>
    </source>
</reference>
<dbReference type="EMBL" id="CP039704">
    <property type="protein sequence ID" value="QCI79474.1"/>
    <property type="molecule type" value="Genomic_DNA"/>
</dbReference>
<dbReference type="PANTHER" id="PTHR42812">
    <property type="entry name" value="BETA-XYLOSIDASE"/>
    <property type="match status" value="1"/>
</dbReference>
<dbReference type="CDD" id="cd18617">
    <property type="entry name" value="GH43_XynB-like"/>
    <property type="match status" value="1"/>
</dbReference>
<name>A0A4D7C182_9SPHN</name>
<gene>
    <name evidence="7" type="ORF">E6W36_07765</name>
</gene>
<dbReference type="InterPro" id="IPR051795">
    <property type="entry name" value="Glycosyl_Hydrlase_43"/>
</dbReference>
<accession>A0A4D7C182</accession>
<dbReference type="PANTHER" id="PTHR42812:SF12">
    <property type="entry name" value="BETA-XYLOSIDASE-RELATED"/>
    <property type="match status" value="1"/>
</dbReference>
<evidence type="ECO:0000256" key="2">
    <source>
        <dbReference type="ARBA" id="ARBA00022801"/>
    </source>
</evidence>
<feature type="active site" description="Proton donor" evidence="4">
    <location>
        <position position="189"/>
    </location>
</feature>
<dbReference type="KEGG" id="hgn:E6W36_07765"/>
<dbReference type="AlphaFoldDB" id="A0A4D7C182"/>
<dbReference type="GO" id="GO:0005975">
    <property type="term" value="P:carbohydrate metabolic process"/>
    <property type="evidence" value="ECO:0007669"/>
    <property type="project" value="InterPro"/>
</dbReference>
<keyword evidence="8" id="KW-1185">Reference proteome</keyword>
<dbReference type="InterPro" id="IPR023296">
    <property type="entry name" value="Glyco_hydro_beta-prop_sf"/>
</dbReference>
<dbReference type="SUPFAM" id="SSF75005">
    <property type="entry name" value="Arabinanase/levansucrase/invertase"/>
    <property type="match status" value="1"/>
</dbReference>
<evidence type="ECO:0000256" key="1">
    <source>
        <dbReference type="ARBA" id="ARBA00009865"/>
    </source>
</evidence>
<feature type="site" description="Important for catalytic activity, responsible for pKa modulation of the active site Glu and correct orientation of both the proton donor and substrate" evidence="5">
    <location>
        <position position="137"/>
    </location>
</feature>
<proteinExistence type="inferred from homology"/>
<sequence length="352" mass="39291">MPVQAGQFRNPILPGFRPDPSITRVGNDYYLVTSTFAWFPGIPVYHSKDLVNWRQIGNAIDRPSQLDFSGLGVIQGVFAPTITHHAGVYYILNTCVGCGENFLLTANDPAGPWSDPIWLPFEGIDPRCLWMRTAALDPQQWRAHWGSRYQGHRAIWIQEFDLKARQLIGPRSVLVDGGVDPKTKPIWIEGPHLYKVDGWYYLVPAEGGTAEDHAQTVYRARHITGPFTPGPVNPILTQRDLPAGRPWPVEATGHADLVQRPEGDWWAVFLGTRPYDGQLTNLGRETFLLPVSWQNGWPLVLPQDVPVLTCCRHPLGHSRRRCRRRGGRRLIRLHSGLSGSCCGHPGQSAGGA</sequence>
<comment type="similarity">
    <text evidence="1 6">Belongs to the glycosyl hydrolase 43 family.</text>
</comment>
<evidence type="ECO:0000256" key="6">
    <source>
        <dbReference type="RuleBase" id="RU361187"/>
    </source>
</evidence>
<dbReference type="InterPro" id="IPR006710">
    <property type="entry name" value="Glyco_hydro_43"/>
</dbReference>
<keyword evidence="3 6" id="KW-0326">Glycosidase</keyword>
<evidence type="ECO:0000313" key="7">
    <source>
        <dbReference type="EMBL" id="QCI79474.1"/>
    </source>
</evidence>
<keyword evidence="2 6" id="KW-0378">Hydrolase</keyword>